<feature type="compositionally biased region" description="Basic residues" evidence="16">
    <location>
        <begin position="1"/>
        <end position="12"/>
    </location>
</feature>
<feature type="transmembrane region" description="Helical" evidence="17">
    <location>
        <begin position="70"/>
        <end position="94"/>
    </location>
</feature>
<proteinExistence type="inferred from homology"/>
<dbReference type="Gene3D" id="1.10.10.10">
    <property type="entry name" value="Winged helix-like DNA-binding domain superfamily/Winged helix DNA-binding domain"/>
    <property type="match status" value="1"/>
</dbReference>
<evidence type="ECO:0000256" key="5">
    <source>
        <dbReference type="ARBA" id="ARBA00022692"/>
    </source>
</evidence>
<dbReference type="SUPFAM" id="SSF52540">
    <property type="entry name" value="P-loop containing nucleoside triphosphate hydrolases"/>
    <property type="match status" value="1"/>
</dbReference>
<dbReference type="Gene3D" id="3.30.980.40">
    <property type="match status" value="1"/>
</dbReference>
<keyword evidence="12" id="KW-0131">Cell cycle</keyword>
<evidence type="ECO:0000313" key="19">
    <source>
        <dbReference type="EMBL" id="TCT15037.1"/>
    </source>
</evidence>
<dbReference type="RefSeq" id="WP_132251960.1">
    <property type="nucleotide sequence ID" value="NZ_SMAL01000004.1"/>
</dbReference>
<evidence type="ECO:0000256" key="17">
    <source>
        <dbReference type="SAM" id="Phobius"/>
    </source>
</evidence>
<dbReference type="GO" id="GO:0007059">
    <property type="term" value="P:chromosome segregation"/>
    <property type="evidence" value="ECO:0007669"/>
    <property type="project" value="UniProtKB-KW"/>
</dbReference>
<dbReference type="PROSITE" id="PS50901">
    <property type="entry name" value="FTSK"/>
    <property type="match status" value="1"/>
</dbReference>
<feature type="transmembrane region" description="Helical" evidence="17">
    <location>
        <begin position="166"/>
        <end position="184"/>
    </location>
</feature>
<evidence type="ECO:0000256" key="2">
    <source>
        <dbReference type="ARBA" id="ARBA00006474"/>
    </source>
</evidence>
<feature type="binding site" evidence="15">
    <location>
        <begin position="463"/>
        <end position="470"/>
    </location>
    <ligand>
        <name>ATP</name>
        <dbReference type="ChEBI" id="CHEBI:30616"/>
    </ligand>
</feature>
<protein>
    <submittedName>
        <fullName evidence="19">S-DNA-T family DNA segregation ATPase FtsK/SpoIIIE</fullName>
    </submittedName>
</protein>
<keyword evidence="20" id="KW-1185">Reference proteome</keyword>
<keyword evidence="10" id="KW-0238">DNA-binding</keyword>
<gene>
    <name evidence="19" type="ORF">EDC18_104187</name>
</gene>
<evidence type="ECO:0000256" key="7">
    <source>
        <dbReference type="ARBA" id="ARBA00022829"/>
    </source>
</evidence>
<keyword evidence="8 15" id="KW-0067">ATP-binding</keyword>
<dbReference type="InterPro" id="IPR050206">
    <property type="entry name" value="FtsK/SpoIIIE/SftA"/>
</dbReference>
<evidence type="ECO:0000256" key="3">
    <source>
        <dbReference type="ARBA" id="ARBA00022475"/>
    </source>
</evidence>
<organism evidence="19 20">
    <name type="scientific">Natranaerovirga pectinivora</name>
    <dbReference type="NCBI Taxonomy" id="682400"/>
    <lineage>
        <taxon>Bacteria</taxon>
        <taxon>Bacillati</taxon>
        <taxon>Bacillota</taxon>
        <taxon>Clostridia</taxon>
        <taxon>Lachnospirales</taxon>
        <taxon>Natranaerovirgaceae</taxon>
        <taxon>Natranaerovirga</taxon>
    </lineage>
</organism>
<comment type="subunit">
    <text evidence="14">Homohexamer. Forms a ring that surrounds DNA.</text>
</comment>
<keyword evidence="3" id="KW-1003">Cell membrane</keyword>
<dbReference type="Pfam" id="PF01580">
    <property type="entry name" value="FtsK_SpoIIIE"/>
    <property type="match status" value="1"/>
</dbReference>
<dbReference type="InterPro" id="IPR025199">
    <property type="entry name" value="FtsK_4TM"/>
</dbReference>
<keyword evidence="7" id="KW-0159">Chromosome partition</keyword>
<dbReference type="GO" id="GO:0005524">
    <property type="term" value="F:ATP binding"/>
    <property type="evidence" value="ECO:0007669"/>
    <property type="project" value="UniProtKB-UniRule"/>
</dbReference>
<dbReference type="CDD" id="cd01127">
    <property type="entry name" value="TrwB_TraG_TraD_VirD4"/>
    <property type="match status" value="1"/>
</dbReference>
<evidence type="ECO:0000256" key="9">
    <source>
        <dbReference type="ARBA" id="ARBA00022989"/>
    </source>
</evidence>
<keyword evidence="11 17" id="KW-0472">Membrane</keyword>
<dbReference type="SMART" id="SM00382">
    <property type="entry name" value="AAA"/>
    <property type="match status" value="1"/>
</dbReference>
<keyword evidence="5 17" id="KW-0812">Transmembrane</keyword>
<feature type="domain" description="FtsK" evidence="18">
    <location>
        <begin position="445"/>
        <end position="637"/>
    </location>
</feature>
<dbReference type="EMBL" id="SMAL01000004">
    <property type="protein sequence ID" value="TCT15037.1"/>
    <property type="molecule type" value="Genomic_DNA"/>
</dbReference>
<evidence type="ECO:0000256" key="10">
    <source>
        <dbReference type="ARBA" id="ARBA00023125"/>
    </source>
</evidence>
<dbReference type="Pfam" id="PF13491">
    <property type="entry name" value="FtsK_4TM"/>
    <property type="match status" value="1"/>
</dbReference>
<dbReference type="AlphaFoldDB" id="A0A4R3MKF0"/>
<dbReference type="Proteomes" id="UP000294902">
    <property type="component" value="Unassembled WGS sequence"/>
</dbReference>
<feature type="region of interest" description="Disordered" evidence="16">
    <location>
        <begin position="1"/>
        <end position="24"/>
    </location>
</feature>
<comment type="caution">
    <text evidence="19">The sequence shown here is derived from an EMBL/GenBank/DDBJ whole genome shotgun (WGS) entry which is preliminary data.</text>
</comment>
<evidence type="ECO:0000259" key="18">
    <source>
        <dbReference type="PROSITE" id="PS50901"/>
    </source>
</evidence>
<evidence type="ECO:0000256" key="6">
    <source>
        <dbReference type="ARBA" id="ARBA00022741"/>
    </source>
</evidence>
<dbReference type="PANTHER" id="PTHR22683:SF41">
    <property type="entry name" value="DNA TRANSLOCASE FTSK"/>
    <property type="match status" value="1"/>
</dbReference>
<feature type="transmembrane region" description="Helical" evidence="17">
    <location>
        <begin position="39"/>
        <end position="58"/>
    </location>
</feature>
<dbReference type="GO" id="GO:0003677">
    <property type="term" value="F:DNA binding"/>
    <property type="evidence" value="ECO:0007669"/>
    <property type="project" value="UniProtKB-KW"/>
</dbReference>
<dbReference type="InterPro" id="IPR003593">
    <property type="entry name" value="AAA+_ATPase"/>
</dbReference>
<comment type="subcellular location">
    <subcellularLocation>
        <location evidence="1">Cell membrane</location>
        <topology evidence="1">Multi-pass membrane protein</topology>
    </subcellularLocation>
</comment>
<keyword evidence="9 17" id="KW-1133">Transmembrane helix</keyword>
<dbReference type="OrthoDB" id="9807790at2"/>
<dbReference type="Gene3D" id="3.40.50.300">
    <property type="entry name" value="P-loop containing nucleotide triphosphate hydrolases"/>
    <property type="match status" value="1"/>
</dbReference>
<comment type="function">
    <text evidence="13">Essential cell division protein that coordinates cell division and chromosome segregation. The N-terminus is involved in assembly of the cell-division machinery. The C-terminus functions as a DNA motor that moves dsDNA in an ATP-dependent manner towards the dif recombination site, which is located within the replication terminus region. Required for activation of the Xer recombinase, allowing activation of chromosome unlinking by recombination.</text>
</comment>
<evidence type="ECO:0000256" key="16">
    <source>
        <dbReference type="SAM" id="MobiDB-lite"/>
    </source>
</evidence>
<dbReference type="InterPro" id="IPR027417">
    <property type="entry name" value="P-loop_NTPase"/>
</dbReference>
<evidence type="ECO:0000256" key="1">
    <source>
        <dbReference type="ARBA" id="ARBA00004651"/>
    </source>
</evidence>
<evidence type="ECO:0000256" key="14">
    <source>
        <dbReference type="ARBA" id="ARBA00025923"/>
    </source>
</evidence>
<reference evidence="19 20" key="1">
    <citation type="submission" date="2019-03" db="EMBL/GenBank/DDBJ databases">
        <title>Genomic Encyclopedia of Type Strains, Phase IV (KMG-IV): sequencing the most valuable type-strain genomes for metagenomic binning, comparative biology and taxonomic classification.</title>
        <authorList>
            <person name="Goeker M."/>
        </authorList>
    </citation>
    <scope>NUCLEOTIDE SEQUENCE [LARGE SCALE GENOMIC DNA]</scope>
    <source>
        <strain evidence="19 20">DSM 24629</strain>
    </source>
</reference>
<evidence type="ECO:0000313" key="20">
    <source>
        <dbReference type="Proteomes" id="UP000294902"/>
    </source>
</evidence>
<dbReference type="SMART" id="SM00843">
    <property type="entry name" value="Ftsk_gamma"/>
    <property type="match status" value="1"/>
</dbReference>
<dbReference type="InterPro" id="IPR002543">
    <property type="entry name" value="FtsK_dom"/>
</dbReference>
<dbReference type="GO" id="GO:0051301">
    <property type="term" value="P:cell division"/>
    <property type="evidence" value="ECO:0007669"/>
    <property type="project" value="UniProtKB-KW"/>
</dbReference>
<dbReference type="Pfam" id="PF09397">
    <property type="entry name" value="FtsK_gamma"/>
    <property type="match status" value="1"/>
</dbReference>
<comment type="similarity">
    <text evidence="2">Belongs to the FtsK/SpoIIIE/SftA family.</text>
</comment>
<evidence type="ECO:0000256" key="12">
    <source>
        <dbReference type="ARBA" id="ARBA00023306"/>
    </source>
</evidence>
<evidence type="ECO:0000256" key="13">
    <source>
        <dbReference type="ARBA" id="ARBA00024986"/>
    </source>
</evidence>
<evidence type="ECO:0000256" key="4">
    <source>
        <dbReference type="ARBA" id="ARBA00022618"/>
    </source>
</evidence>
<accession>A0A4R3MKF0</accession>
<keyword evidence="4" id="KW-0132">Cell division</keyword>
<dbReference type="InterPro" id="IPR018541">
    <property type="entry name" value="Ftsk_gamma"/>
</dbReference>
<dbReference type="SUPFAM" id="SSF46785">
    <property type="entry name" value="Winged helix' DNA-binding domain"/>
    <property type="match status" value="1"/>
</dbReference>
<dbReference type="PANTHER" id="PTHR22683">
    <property type="entry name" value="SPORULATION PROTEIN RELATED"/>
    <property type="match status" value="1"/>
</dbReference>
<name>A0A4R3MKF0_9FIRM</name>
<dbReference type="GO" id="GO:0005886">
    <property type="term" value="C:plasma membrane"/>
    <property type="evidence" value="ECO:0007669"/>
    <property type="project" value="UniProtKB-SubCell"/>
</dbReference>
<dbReference type="Pfam" id="PF17854">
    <property type="entry name" value="FtsK_alpha"/>
    <property type="match status" value="1"/>
</dbReference>
<sequence>MQKKPVKKKPIKKQIVSKGSKGSKVKKDKKEKSIFSDEITLVIVIAIALLLFISIYTIRAGVVGNAINKVIFGLIGFTAYIIPFYLIFITIFKLANKSSQLAKRKVIFSSLLLLVVTIFMQITQGIEIETFRNIYDHFTYSSSTKEGGGLIGGMIGQMMILLFGRWGTYIVLSCMVIVLMILLTEKSFVKLVNKVSKSIYNYLNKQVKNNKIKKEENKEKKSFTIEHYQEVDGDSNEEEKKNKKELSYASLDQSNMLERVTMPENIEQLTMPMEEVSAVEANKAEGTKKEETATTTLEISKENIVGDYNYEFPPIELLQKGKINKTGNSKQLIIDNANKLQQTLENFGVKVNILNVSCGPTVTRYELQPEQGVKVSRIVSLMDDIKLNLAASDLRIEAPIPGKAAIGIEVPNVDNQPVLLRDLIETDDFDKYPSSLAFSVGKDIAGKVVIADIGKMPHLLVAGATGSGKSVCINTLITSIIYKAKPSDVKLIMIDPKMVELSVYNGIPHLLIPVVTDPKKASSALNWAVAEMTDRYKKFAEYNVRDLNGYNEKVREMEDENELPKIVIIVDELADLMMVAPGEVEDAICRLAQMARAAGIHLVIATQRPSVNVITGVIKANIPSRIAFSVSSGTDSRTIIDMNGAEKLLGKGDMLFYPVGYTKPLRIQGAFISDKEVSNIVEFVKNNQEDANYNEQVIEKISSATVEQSYTAEEKDEFFDEAVKLVAEKEKASISMFQRIFRIGFNRASRLMDQLHEAGIVGPDEGSKPRKVLKSMADINSNNESY</sequence>
<evidence type="ECO:0000256" key="11">
    <source>
        <dbReference type="ARBA" id="ARBA00023136"/>
    </source>
</evidence>
<evidence type="ECO:0000256" key="15">
    <source>
        <dbReference type="PROSITE-ProRule" id="PRU00289"/>
    </source>
</evidence>
<evidence type="ECO:0000256" key="8">
    <source>
        <dbReference type="ARBA" id="ARBA00022840"/>
    </source>
</evidence>
<feature type="transmembrane region" description="Helical" evidence="17">
    <location>
        <begin position="106"/>
        <end position="126"/>
    </location>
</feature>
<dbReference type="InterPro" id="IPR036388">
    <property type="entry name" value="WH-like_DNA-bd_sf"/>
</dbReference>
<dbReference type="InterPro" id="IPR041027">
    <property type="entry name" value="FtsK_alpha"/>
</dbReference>
<keyword evidence="6 15" id="KW-0547">Nucleotide-binding</keyword>
<dbReference type="InterPro" id="IPR036390">
    <property type="entry name" value="WH_DNA-bd_sf"/>
</dbReference>